<dbReference type="EMBL" id="JASPKY010000048">
    <property type="protein sequence ID" value="KAK9745534.1"/>
    <property type="molecule type" value="Genomic_DNA"/>
</dbReference>
<protein>
    <submittedName>
        <fullName evidence="1">Uncharacterized protein</fullName>
    </submittedName>
</protein>
<evidence type="ECO:0000313" key="1">
    <source>
        <dbReference type="EMBL" id="KAK9745534.1"/>
    </source>
</evidence>
<sequence>MDQMENNVKLYRHIKKQSRKSTTINIGDQEWEKHFSTLLRSTDEERITHPERRNTADALDERQKIPTEVEFKKIVSRLKRN</sequence>
<accession>A0AAW1MH59</accession>
<name>A0AAW1MH59_POPJA</name>
<gene>
    <name evidence="1" type="ORF">QE152_g6859</name>
</gene>
<proteinExistence type="predicted"/>
<comment type="caution">
    <text evidence="1">The sequence shown here is derived from an EMBL/GenBank/DDBJ whole genome shotgun (WGS) entry which is preliminary data.</text>
</comment>
<dbReference type="AlphaFoldDB" id="A0AAW1MH59"/>
<reference evidence="1 2" key="1">
    <citation type="journal article" date="2024" name="BMC Genomics">
        <title>De novo assembly and annotation of Popillia japonica's genome with initial clues to its potential as an invasive pest.</title>
        <authorList>
            <person name="Cucini C."/>
            <person name="Boschi S."/>
            <person name="Funari R."/>
            <person name="Cardaioli E."/>
            <person name="Iannotti N."/>
            <person name="Marturano G."/>
            <person name="Paoli F."/>
            <person name="Bruttini M."/>
            <person name="Carapelli A."/>
            <person name="Frati F."/>
            <person name="Nardi F."/>
        </authorList>
    </citation>
    <scope>NUCLEOTIDE SEQUENCE [LARGE SCALE GENOMIC DNA]</scope>
    <source>
        <strain evidence="1">DMR45628</strain>
    </source>
</reference>
<organism evidence="1 2">
    <name type="scientific">Popillia japonica</name>
    <name type="common">Japanese beetle</name>
    <dbReference type="NCBI Taxonomy" id="7064"/>
    <lineage>
        <taxon>Eukaryota</taxon>
        <taxon>Metazoa</taxon>
        <taxon>Ecdysozoa</taxon>
        <taxon>Arthropoda</taxon>
        <taxon>Hexapoda</taxon>
        <taxon>Insecta</taxon>
        <taxon>Pterygota</taxon>
        <taxon>Neoptera</taxon>
        <taxon>Endopterygota</taxon>
        <taxon>Coleoptera</taxon>
        <taxon>Polyphaga</taxon>
        <taxon>Scarabaeiformia</taxon>
        <taxon>Scarabaeidae</taxon>
        <taxon>Rutelinae</taxon>
        <taxon>Popillia</taxon>
    </lineage>
</organism>
<dbReference type="Proteomes" id="UP001458880">
    <property type="component" value="Unassembled WGS sequence"/>
</dbReference>
<evidence type="ECO:0000313" key="2">
    <source>
        <dbReference type="Proteomes" id="UP001458880"/>
    </source>
</evidence>
<keyword evidence="2" id="KW-1185">Reference proteome</keyword>